<evidence type="ECO:0000313" key="7">
    <source>
        <dbReference type="EMBL" id="KAL2857743.1"/>
    </source>
</evidence>
<keyword evidence="2 5" id="KW-0812">Transmembrane</keyword>
<feature type="domain" description="MARVEL" evidence="6">
    <location>
        <begin position="12"/>
        <end position="152"/>
    </location>
</feature>
<accession>A0ABR4L2N5</accession>
<evidence type="ECO:0000256" key="5">
    <source>
        <dbReference type="SAM" id="Phobius"/>
    </source>
</evidence>
<dbReference type="EMBL" id="JBFXLU010000003">
    <property type="protein sequence ID" value="KAL2857743.1"/>
    <property type="molecule type" value="Genomic_DNA"/>
</dbReference>
<comment type="caution">
    <text evidence="7">The sequence shown here is derived from an EMBL/GenBank/DDBJ whole genome shotgun (WGS) entry which is preliminary data.</text>
</comment>
<evidence type="ECO:0000256" key="1">
    <source>
        <dbReference type="ARBA" id="ARBA00004141"/>
    </source>
</evidence>
<keyword evidence="4 5" id="KW-0472">Membrane</keyword>
<comment type="subcellular location">
    <subcellularLocation>
        <location evidence="1">Membrane</location>
        <topology evidence="1">Multi-pass membrane protein</topology>
    </subcellularLocation>
</comment>
<gene>
    <name evidence="7" type="ORF">BJY01DRAFT_242164</name>
</gene>
<dbReference type="Pfam" id="PF01284">
    <property type="entry name" value="MARVEL"/>
    <property type="match status" value="1"/>
</dbReference>
<sequence>MAANIAASRPVDFALRALQLIFAVIVMGTDGYAIHTYRGHTVYEHFEFGNFYAYAGVPDAWGFLIFCAGWTFLDVILHLIAETRFPDIAVIGYIRVAGEGIALLSWLAGFVAVAVNIGSDTCPAGKSSCGPLTAATVFGALEWLLFVVTTILTFNVVFNHVRRQNISKTETSAVSADIPT</sequence>
<evidence type="ECO:0000256" key="2">
    <source>
        <dbReference type="ARBA" id="ARBA00022692"/>
    </source>
</evidence>
<dbReference type="InterPro" id="IPR008253">
    <property type="entry name" value="Marvel"/>
</dbReference>
<feature type="transmembrane region" description="Helical" evidence="5">
    <location>
        <begin position="60"/>
        <end position="81"/>
    </location>
</feature>
<evidence type="ECO:0000256" key="3">
    <source>
        <dbReference type="ARBA" id="ARBA00022989"/>
    </source>
</evidence>
<protein>
    <submittedName>
        <fullName evidence="7">Membrane-associating domain-containing protein</fullName>
    </submittedName>
</protein>
<dbReference type="Proteomes" id="UP001610446">
    <property type="component" value="Unassembled WGS sequence"/>
</dbReference>
<reference evidence="7 8" key="1">
    <citation type="submission" date="2024-07" db="EMBL/GenBank/DDBJ databases">
        <title>Section-level genome sequencing and comparative genomics of Aspergillus sections Usti and Cavernicolus.</title>
        <authorList>
            <consortium name="Lawrence Berkeley National Laboratory"/>
            <person name="Nybo J.L."/>
            <person name="Vesth T.C."/>
            <person name="Theobald S."/>
            <person name="Frisvad J.C."/>
            <person name="Larsen T.O."/>
            <person name="Kjaerboelling I."/>
            <person name="Rothschild-Mancinelli K."/>
            <person name="Lyhne E.K."/>
            <person name="Kogle M.E."/>
            <person name="Barry K."/>
            <person name="Clum A."/>
            <person name="Na H."/>
            <person name="Ledsgaard L."/>
            <person name="Lin J."/>
            <person name="Lipzen A."/>
            <person name="Kuo A."/>
            <person name="Riley R."/>
            <person name="Mondo S."/>
            <person name="Labutti K."/>
            <person name="Haridas S."/>
            <person name="Pangalinan J."/>
            <person name="Salamov A.A."/>
            <person name="Simmons B.A."/>
            <person name="Magnuson J.K."/>
            <person name="Chen J."/>
            <person name="Drula E."/>
            <person name="Henrissat B."/>
            <person name="Wiebenga A."/>
            <person name="Lubbers R.J."/>
            <person name="Gomes A.C."/>
            <person name="Makela M.R."/>
            <person name="Stajich J."/>
            <person name="Grigoriev I.V."/>
            <person name="Mortensen U.H."/>
            <person name="De Vries R.P."/>
            <person name="Baker S.E."/>
            <person name="Andersen M.R."/>
        </authorList>
    </citation>
    <scope>NUCLEOTIDE SEQUENCE [LARGE SCALE GENOMIC DNA]</scope>
    <source>
        <strain evidence="7 8">CBS 123904</strain>
    </source>
</reference>
<name>A0ABR4L2N5_9EURO</name>
<dbReference type="PANTHER" id="PTHR37451">
    <property type="entry name" value="MARVEL DOMAIN"/>
    <property type="match status" value="1"/>
</dbReference>
<keyword evidence="3 5" id="KW-1133">Transmembrane helix</keyword>
<organism evidence="7 8">
    <name type="scientific">Aspergillus pseudoustus</name>
    <dbReference type="NCBI Taxonomy" id="1810923"/>
    <lineage>
        <taxon>Eukaryota</taxon>
        <taxon>Fungi</taxon>
        <taxon>Dikarya</taxon>
        <taxon>Ascomycota</taxon>
        <taxon>Pezizomycotina</taxon>
        <taxon>Eurotiomycetes</taxon>
        <taxon>Eurotiomycetidae</taxon>
        <taxon>Eurotiales</taxon>
        <taxon>Aspergillaceae</taxon>
        <taxon>Aspergillus</taxon>
        <taxon>Aspergillus subgen. Nidulantes</taxon>
    </lineage>
</organism>
<dbReference type="PANTHER" id="PTHR37451:SF1">
    <property type="entry name" value="MARVEL DOMAIN-CONTAINING PROTEIN"/>
    <property type="match status" value="1"/>
</dbReference>
<evidence type="ECO:0000313" key="8">
    <source>
        <dbReference type="Proteomes" id="UP001610446"/>
    </source>
</evidence>
<keyword evidence="8" id="KW-1185">Reference proteome</keyword>
<feature type="transmembrane region" description="Helical" evidence="5">
    <location>
        <begin position="93"/>
        <end position="117"/>
    </location>
</feature>
<evidence type="ECO:0000256" key="4">
    <source>
        <dbReference type="ARBA" id="ARBA00023136"/>
    </source>
</evidence>
<evidence type="ECO:0000259" key="6">
    <source>
        <dbReference type="Pfam" id="PF01284"/>
    </source>
</evidence>
<proteinExistence type="predicted"/>
<feature type="transmembrane region" description="Helical" evidence="5">
    <location>
        <begin position="137"/>
        <end position="158"/>
    </location>
</feature>